<organism evidence="1 2">
    <name type="scientific">Abiotrophia defectiva ATCC 49176</name>
    <dbReference type="NCBI Taxonomy" id="592010"/>
    <lineage>
        <taxon>Bacteria</taxon>
        <taxon>Bacillati</taxon>
        <taxon>Bacillota</taxon>
        <taxon>Bacilli</taxon>
        <taxon>Lactobacillales</taxon>
        <taxon>Aerococcaceae</taxon>
        <taxon>Abiotrophia</taxon>
    </lineage>
</organism>
<protein>
    <submittedName>
        <fullName evidence="1">Uncharacterized protein</fullName>
    </submittedName>
</protein>
<dbReference type="AlphaFoldDB" id="W1Q2B6"/>
<gene>
    <name evidence="1" type="ORF">GCWU000182_001342</name>
</gene>
<evidence type="ECO:0000313" key="2">
    <source>
        <dbReference type="Proteomes" id="UP000019050"/>
    </source>
</evidence>
<keyword evidence="2" id="KW-1185">Reference proteome</keyword>
<sequence>MKKFLLLVLNQICLKLSSTLYFKAFHGTIKESVVECLFGPQKGLERRKSHAI</sequence>
<name>W1Q2B6_ABIDE</name>
<dbReference type="EMBL" id="ACIN03000013">
    <property type="protein sequence ID" value="ESK65181.1"/>
    <property type="molecule type" value="Genomic_DNA"/>
</dbReference>
<dbReference type="Proteomes" id="UP000019050">
    <property type="component" value="Unassembled WGS sequence"/>
</dbReference>
<evidence type="ECO:0000313" key="1">
    <source>
        <dbReference type="EMBL" id="ESK65181.1"/>
    </source>
</evidence>
<accession>W1Q2B6</accession>
<dbReference type="HOGENOM" id="CLU_3075575_0_0_9"/>
<reference evidence="1" key="1">
    <citation type="submission" date="2013-06" db="EMBL/GenBank/DDBJ databases">
        <authorList>
            <person name="Weinstock G."/>
            <person name="Sodergren E."/>
            <person name="Clifton S."/>
            <person name="Fulton L."/>
            <person name="Fulton B."/>
            <person name="Courtney L."/>
            <person name="Fronick C."/>
            <person name="Harrison M."/>
            <person name="Strong C."/>
            <person name="Farmer C."/>
            <person name="Delahaunty K."/>
            <person name="Markovic C."/>
            <person name="Hall O."/>
            <person name="Minx P."/>
            <person name="Tomlinson C."/>
            <person name="Mitreva M."/>
            <person name="Nelson J."/>
            <person name="Hou S."/>
            <person name="Wollam A."/>
            <person name="Pepin K.H."/>
            <person name="Johnson M."/>
            <person name="Bhonagiri V."/>
            <person name="Nash W.E."/>
            <person name="Warren W."/>
            <person name="Chinwalla A."/>
            <person name="Mardis E.R."/>
            <person name="Wilson R.K."/>
        </authorList>
    </citation>
    <scope>NUCLEOTIDE SEQUENCE [LARGE SCALE GENOMIC DNA]</scope>
    <source>
        <strain evidence="1">ATCC 49176</strain>
    </source>
</reference>
<dbReference type="STRING" id="592010.GCWU000182_001342"/>
<comment type="caution">
    <text evidence="1">The sequence shown here is derived from an EMBL/GenBank/DDBJ whole genome shotgun (WGS) entry which is preliminary data.</text>
</comment>
<proteinExistence type="predicted"/>